<keyword evidence="5" id="KW-0479">Metal-binding</keyword>
<feature type="compositionally biased region" description="Low complexity" evidence="10">
    <location>
        <begin position="296"/>
        <end position="307"/>
    </location>
</feature>
<dbReference type="GO" id="GO:0005777">
    <property type="term" value="C:peroxisome"/>
    <property type="evidence" value="ECO:0007669"/>
    <property type="project" value="TreeGrafter"/>
</dbReference>
<name>A5E5F6_LODEL</name>
<dbReference type="Proteomes" id="UP000001996">
    <property type="component" value="Unassembled WGS sequence"/>
</dbReference>
<dbReference type="PANTHER" id="PTHR42904:SF6">
    <property type="entry name" value="NAD-CAPPED RNA HYDROLASE NUDT12"/>
    <property type="match status" value="1"/>
</dbReference>
<sequence>MAKPSSLRTMSHSIHSSIKDIQKDMYFGTEVLNRVSFLREDNEFISKSIFHPSTRFIFFNRQQPLVYRQYGTKLATLTNGNNQINIDELTPGVHDKLGYMGNTQFLSGGLYDNIPNWRDILSTWNEDNKHHNPDLRSGEKPVFLFMGLLDESIGLDINTLKGEEAEDSDISKLSNEDGEKYLDHQGRYQGIAYYAVDVTKNHELSKQLVEFVNNSINEKDRTTLTPEENGVYYTHSRKHFLSFEHKEASLYSHGAMFFNWLKTNKFCPGCGHPTIPIHAGGKLVCTNEEKTKPRHSSTASSASSTGSPDKLEPRFACPVRSATVSNVLFPRTDMAIISIITNRDRSKILLSLGRRHAATKMYSCTAGFMEPSETVEVATKREIWEETGVTCDEVQIVMTQPWPFPSNLMIGCMGIVDFNDKNEVIHLGHDNELLDARWFDVLFVRKLVYPDEIEEEEKDSFNPEGILIPMSESIAFSLIKLCVDEAKKKHKL</sequence>
<evidence type="ECO:0000259" key="11">
    <source>
        <dbReference type="PROSITE" id="PS51462"/>
    </source>
</evidence>
<protein>
    <recommendedName>
        <fullName evidence="4">NAD(+) diphosphatase</fullName>
        <ecNumber evidence="4">3.6.1.22</ecNumber>
    </recommendedName>
</protein>
<dbReference type="eggNOG" id="KOG3084">
    <property type="taxonomic scope" value="Eukaryota"/>
</dbReference>
<evidence type="ECO:0000256" key="10">
    <source>
        <dbReference type="SAM" id="MobiDB-lite"/>
    </source>
</evidence>
<comment type="similarity">
    <text evidence="3">Belongs to the Nudix hydrolase family. NudC subfamily.</text>
</comment>
<dbReference type="Gene3D" id="3.90.79.10">
    <property type="entry name" value="Nucleoside Triphosphate Pyrophosphohydrolase"/>
    <property type="match status" value="1"/>
</dbReference>
<evidence type="ECO:0000256" key="4">
    <source>
        <dbReference type="ARBA" id="ARBA00012381"/>
    </source>
</evidence>
<dbReference type="GeneID" id="5231227"/>
<dbReference type="InterPro" id="IPR015376">
    <property type="entry name" value="Znr_NADH_PPase"/>
</dbReference>
<dbReference type="SUPFAM" id="SSF55811">
    <property type="entry name" value="Nudix"/>
    <property type="match status" value="1"/>
</dbReference>
<reference evidence="12 13" key="1">
    <citation type="journal article" date="2009" name="Nature">
        <title>Evolution of pathogenicity and sexual reproduction in eight Candida genomes.</title>
        <authorList>
            <person name="Butler G."/>
            <person name="Rasmussen M.D."/>
            <person name="Lin M.F."/>
            <person name="Santos M.A."/>
            <person name="Sakthikumar S."/>
            <person name="Munro C.A."/>
            <person name="Rheinbay E."/>
            <person name="Grabherr M."/>
            <person name="Forche A."/>
            <person name="Reedy J.L."/>
            <person name="Agrafioti I."/>
            <person name="Arnaud M.B."/>
            <person name="Bates S."/>
            <person name="Brown A.J."/>
            <person name="Brunke S."/>
            <person name="Costanzo M.C."/>
            <person name="Fitzpatrick D.A."/>
            <person name="de Groot P.W."/>
            <person name="Harris D."/>
            <person name="Hoyer L.L."/>
            <person name="Hube B."/>
            <person name="Klis F.M."/>
            <person name="Kodira C."/>
            <person name="Lennard N."/>
            <person name="Logue M.E."/>
            <person name="Martin R."/>
            <person name="Neiman A.M."/>
            <person name="Nikolaou E."/>
            <person name="Quail M.A."/>
            <person name="Quinn J."/>
            <person name="Santos M.C."/>
            <person name="Schmitzberger F.F."/>
            <person name="Sherlock G."/>
            <person name="Shah P."/>
            <person name="Silverstein K.A."/>
            <person name="Skrzypek M.S."/>
            <person name="Soll D."/>
            <person name="Staggs R."/>
            <person name="Stansfield I."/>
            <person name="Stumpf M.P."/>
            <person name="Sudbery P.E."/>
            <person name="Srikantha T."/>
            <person name="Zeng Q."/>
            <person name="Berman J."/>
            <person name="Berriman M."/>
            <person name="Heitman J."/>
            <person name="Gow N.A."/>
            <person name="Lorenz M.C."/>
            <person name="Birren B.W."/>
            <person name="Kellis M."/>
            <person name="Cuomo C.A."/>
        </authorList>
    </citation>
    <scope>NUCLEOTIDE SEQUENCE [LARGE SCALE GENOMIC DNA]</scope>
    <source>
        <strain evidence="13">ATCC 11503 / BCRC 21390 / CBS 2605 / JCM 1781 / NBRC 1676 / NRRL YB-4239</strain>
    </source>
</reference>
<dbReference type="AlphaFoldDB" id="A5E5F6"/>
<dbReference type="EC" id="3.6.1.22" evidence="4"/>
<evidence type="ECO:0000256" key="8">
    <source>
        <dbReference type="ARBA" id="ARBA00023027"/>
    </source>
</evidence>
<feature type="region of interest" description="Disordered" evidence="10">
    <location>
        <begin position="288"/>
        <end position="312"/>
    </location>
</feature>
<dbReference type="OrthoDB" id="10249612at2759"/>
<dbReference type="EMBL" id="CH981530">
    <property type="protein sequence ID" value="EDK46664.1"/>
    <property type="molecule type" value="Genomic_DNA"/>
</dbReference>
<keyword evidence="7" id="KW-0460">Magnesium</keyword>
<dbReference type="GO" id="GO:0005829">
    <property type="term" value="C:cytosol"/>
    <property type="evidence" value="ECO:0007669"/>
    <property type="project" value="TreeGrafter"/>
</dbReference>
<keyword evidence="13" id="KW-1185">Reference proteome</keyword>
<dbReference type="GO" id="GO:0006742">
    <property type="term" value="P:NADP+ catabolic process"/>
    <property type="evidence" value="ECO:0007669"/>
    <property type="project" value="TreeGrafter"/>
</dbReference>
<dbReference type="KEGG" id="lel:PVL30_005571"/>
<evidence type="ECO:0000256" key="9">
    <source>
        <dbReference type="ARBA" id="ARBA00023679"/>
    </source>
</evidence>
<evidence type="ECO:0000313" key="12">
    <source>
        <dbReference type="EMBL" id="EDK46664.1"/>
    </source>
</evidence>
<evidence type="ECO:0000256" key="2">
    <source>
        <dbReference type="ARBA" id="ARBA00001947"/>
    </source>
</evidence>
<dbReference type="STRING" id="379508.A5E5F6"/>
<accession>A5E5F6</accession>
<evidence type="ECO:0000256" key="5">
    <source>
        <dbReference type="ARBA" id="ARBA00022723"/>
    </source>
</evidence>
<dbReference type="InterPro" id="IPR015797">
    <property type="entry name" value="NUDIX_hydrolase-like_dom_sf"/>
</dbReference>
<dbReference type="PANTHER" id="PTHR42904">
    <property type="entry name" value="NUDIX HYDROLASE, NUDC SUBFAMILY"/>
    <property type="match status" value="1"/>
</dbReference>
<keyword evidence="6" id="KW-0378">Hydrolase</keyword>
<evidence type="ECO:0000256" key="1">
    <source>
        <dbReference type="ARBA" id="ARBA00001946"/>
    </source>
</evidence>
<dbReference type="PROSITE" id="PS51462">
    <property type="entry name" value="NUDIX"/>
    <property type="match status" value="1"/>
</dbReference>
<comment type="catalytic activity">
    <reaction evidence="9">
        <text>a 5'-end NAD(+)-phospho-ribonucleoside in mRNA + H2O = a 5'-end phospho-adenosine-phospho-ribonucleoside in mRNA + beta-nicotinamide D-ribonucleotide + 2 H(+)</text>
        <dbReference type="Rhea" id="RHEA:60876"/>
        <dbReference type="Rhea" id="RHEA-COMP:15698"/>
        <dbReference type="Rhea" id="RHEA-COMP:15719"/>
        <dbReference type="ChEBI" id="CHEBI:14649"/>
        <dbReference type="ChEBI" id="CHEBI:15377"/>
        <dbReference type="ChEBI" id="CHEBI:15378"/>
        <dbReference type="ChEBI" id="CHEBI:144029"/>
        <dbReference type="ChEBI" id="CHEBI:144051"/>
    </reaction>
    <physiologicalReaction direction="left-to-right" evidence="9">
        <dbReference type="Rhea" id="RHEA:60877"/>
    </physiologicalReaction>
</comment>
<organism evidence="12 13">
    <name type="scientific">Lodderomyces elongisporus (strain ATCC 11503 / CBS 2605 / JCM 1781 / NBRC 1676 / NRRL YB-4239)</name>
    <name type="common">Yeast</name>
    <name type="synonym">Saccharomyces elongisporus</name>
    <dbReference type="NCBI Taxonomy" id="379508"/>
    <lineage>
        <taxon>Eukaryota</taxon>
        <taxon>Fungi</taxon>
        <taxon>Dikarya</taxon>
        <taxon>Ascomycota</taxon>
        <taxon>Saccharomycotina</taxon>
        <taxon>Pichiomycetes</taxon>
        <taxon>Debaryomycetaceae</taxon>
        <taxon>Candida/Lodderomyces clade</taxon>
        <taxon>Lodderomyces</taxon>
    </lineage>
</organism>
<dbReference type="GO" id="GO:0046872">
    <property type="term" value="F:metal ion binding"/>
    <property type="evidence" value="ECO:0007669"/>
    <property type="project" value="UniProtKB-KW"/>
</dbReference>
<dbReference type="OMA" id="YSHAKMY"/>
<gene>
    <name evidence="12" type="ORF">LELG_04845</name>
</gene>
<comment type="cofactor">
    <cofactor evidence="2">
        <name>Zn(2+)</name>
        <dbReference type="ChEBI" id="CHEBI:29105"/>
    </cofactor>
</comment>
<keyword evidence="8" id="KW-0520">NAD</keyword>
<dbReference type="CDD" id="cd03429">
    <property type="entry name" value="NUDIX_NADH_pyrophosphatase_Nudt13"/>
    <property type="match status" value="1"/>
</dbReference>
<dbReference type="GO" id="GO:0019677">
    <property type="term" value="P:NAD+ catabolic process"/>
    <property type="evidence" value="ECO:0007669"/>
    <property type="project" value="TreeGrafter"/>
</dbReference>
<evidence type="ECO:0000256" key="3">
    <source>
        <dbReference type="ARBA" id="ARBA00009595"/>
    </source>
</evidence>
<dbReference type="HOGENOM" id="CLU_037162_0_2_1"/>
<evidence type="ECO:0000256" key="7">
    <source>
        <dbReference type="ARBA" id="ARBA00022842"/>
    </source>
</evidence>
<dbReference type="Pfam" id="PF09297">
    <property type="entry name" value="Zn_ribbon_NUD"/>
    <property type="match status" value="1"/>
</dbReference>
<dbReference type="GO" id="GO:0035529">
    <property type="term" value="F:NADH pyrophosphatase activity"/>
    <property type="evidence" value="ECO:0007669"/>
    <property type="project" value="TreeGrafter"/>
</dbReference>
<dbReference type="InterPro" id="IPR000086">
    <property type="entry name" value="NUDIX_hydrolase_dom"/>
</dbReference>
<dbReference type="VEuPathDB" id="FungiDB:LELG_04845"/>
<dbReference type="InterPro" id="IPR049734">
    <property type="entry name" value="NudC-like_C"/>
</dbReference>
<feature type="domain" description="Nudix hydrolase" evidence="11">
    <location>
        <begin position="330"/>
        <end position="467"/>
    </location>
</feature>
<dbReference type="InParanoid" id="A5E5F6"/>
<dbReference type="InterPro" id="IPR050241">
    <property type="entry name" value="NAD-cap_RNA_hydrolase_NudC"/>
</dbReference>
<dbReference type="Gene3D" id="3.90.79.20">
    <property type="match status" value="1"/>
</dbReference>
<dbReference type="FunCoup" id="A5E5F6">
    <property type="interactions" value="94"/>
</dbReference>
<dbReference type="Pfam" id="PF00293">
    <property type="entry name" value="NUDIX"/>
    <property type="match status" value="1"/>
</dbReference>
<proteinExistence type="inferred from homology"/>
<comment type="cofactor">
    <cofactor evidence="1">
        <name>Mg(2+)</name>
        <dbReference type="ChEBI" id="CHEBI:18420"/>
    </cofactor>
</comment>
<evidence type="ECO:0000313" key="13">
    <source>
        <dbReference type="Proteomes" id="UP000001996"/>
    </source>
</evidence>
<evidence type="ECO:0000256" key="6">
    <source>
        <dbReference type="ARBA" id="ARBA00022801"/>
    </source>
</evidence>